<comment type="similarity">
    <text evidence="1">Belongs to the N(4)/N(6)-methyltransferase family.</text>
</comment>
<evidence type="ECO:0000256" key="5">
    <source>
        <dbReference type="ARBA" id="ARBA00022691"/>
    </source>
</evidence>
<comment type="catalytic activity">
    <reaction evidence="6">
        <text>a 2'-deoxyadenosine in DNA + S-adenosyl-L-methionine = an N(6)-methyl-2'-deoxyadenosine in DNA + S-adenosyl-L-homocysteine + H(+)</text>
        <dbReference type="Rhea" id="RHEA:15197"/>
        <dbReference type="Rhea" id="RHEA-COMP:12418"/>
        <dbReference type="Rhea" id="RHEA-COMP:12419"/>
        <dbReference type="ChEBI" id="CHEBI:15378"/>
        <dbReference type="ChEBI" id="CHEBI:57856"/>
        <dbReference type="ChEBI" id="CHEBI:59789"/>
        <dbReference type="ChEBI" id="CHEBI:90615"/>
        <dbReference type="ChEBI" id="CHEBI:90616"/>
        <dbReference type="EC" id="2.1.1.72"/>
    </reaction>
</comment>
<dbReference type="GO" id="GO:0009007">
    <property type="term" value="F:site-specific DNA-methyltransferase (adenine-specific) activity"/>
    <property type="evidence" value="ECO:0007669"/>
    <property type="project" value="UniProtKB-EC"/>
</dbReference>
<evidence type="ECO:0000256" key="4">
    <source>
        <dbReference type="ARBA" id="ARBA00022679"/>
    </source>
</evidence>
<sequence length="275" mass="31482">MDLFPENIDTYHEPFVGGGSVLFTCLSTKSVNKVFASDINPFLIGMYKNVKENPDGFVTEMRTLIKNFNECTGTVVNRKPKTIKEAKTSRESYYYWVRAQFNAVPSEEQMSLKTSSMFLFLNKTCFRGLYREGPNGFNVPYGNYKNPAIMDESHIHEVSELIKNVTFTVEDFTHSLARVKPGDFVYLDPPYAPINDTSFVNYNSSGFDLNKHRALFKMCRELKCKMLMSNANVELVRNAFPDSHYNTKTISCKRAINSKEPNSRVEELLVTQSDQ</sequence>
<dbReference type="PRINTS" id="PR00505">
    <property type="entry name" value="D12N6MTFRASE"/>
</dbReference>
<dbReference type="PIRSF" id="PIRSF000398">
    <property type="entry name" value="M_m6A_EcoRV"/>
    <property type="match status" value="1"/>
</dbReference>
<dbReference type="EMBL" id="PP130629">
    <property type="protein sequence ID" value="XAO13389.1"/>
    <property type="molecule type" value="Genomic_DNA"/>
</dbReference>
<evidence type="ECO:0000256" key="3">
    <source>
        <dbReference type="ARBA" id="ARBA00022603"/>
    </source>
</evidence>
<dbReference type="PANTHER" id="PTHR30481:SF3">
    <property type="entry name" value="DNA ADENINE METHYLASE"/>
    <property type="match status" value="1"/>
</dbReference>
<dbReference type="InterPro" id="IPR002052">
    <property type="entry name" value="DNA_methylase_N6_adenine_CS"/>
</dbReference>
<dbReference type="Pfam" id="PF02086">
    <property type="entry name" value="MethyltransfD12"/>
    <property type="match status" value="1"/>
</dbReference>
<dbReference type="Gene3D" id="1.10.1020.10">
    <property type="entry name" value="Adenine-specific Methyltransferase, Domain 2"/>
    <property type="match status" value="1"/>
</dbReference>
<dbReference type="EC" id="2.1.1.72" evidence="2"/>
<dbReference type="PANTHER" id="PTHR30481">
    <property type="entry name" value="DNA ADENINE METHYLASE"/>
    <property type="match status" value="1"/>
</dbReference>
<dbReference type="InterPro" id="IPR012263">
    <property type="entry name" value="M_m6A_EcoRV"/>
</dbReference>
<evidence type="ECO:0000256" key="2">
    <source>
        <dbReference type="ARBA" id="ARBA00011900"/>
    </source>
</evidence>
<dbReference type="InterPro" id="IPR029063">
    <property type="entry name" value="SAM-dependent_MTases_sf"/>
</dbReference>
<accession>A0AB38ZM41</accession>
<dbReference type="InterPro" id="IPR023095">
    <property type="entry name" value="Ade_MeTrfase_dom_2"/>
</dbReference>
<protein>
    <recommendedName>
        <fullName evidence="2">site-specific DNA-methyltransferase (adenine-specific)</fullName>
        <ecNumber evidence="2">2.1.1.72</ecNumber>
    </recommendedName>
</protein>
<dbReference type="PROSITE" id="PS00092">
    <property type="entry name" value="N6_MTASE"/>
    <property type="match status" value="1"/>
</dbReference>
<keyword evidence="4" id="KW-0808">Transferase</keyword>
<evidence type="ECO:0000313" key="7">
    <source>
        <dbReference type="EMBL" id="XAO13389.1"/>
    </source>
</evidence>
<proteinExistence type="inferred from homology"/>
<evidence type="ECO:0000256" key="1">
    <source>
        <dbReference type="ARBA" id="ARBA00006594"/>
    </source>
</evidence>
<dbReference type="SUPFAM" id="SSF53335">
    <property type="entry name" value="S-adenosyl-L-methionine-dependent methyltransferases"/>
    <property type="match status" value="1"/>
</dbReference>
<dbReference type="GO" id="GO:0043565">
    <property type="term" value="F:sequence-specific DNA binding"/>
    <property type="evidence" value="ECO:0007669"/>
    <property type="project" value="TreeGrafter"/>
</dbReference>
<evidence type="ECO:0000256" key="6">
    <source>
        <dbReference type="ARBA" id="ARBA00047942"/>
    </source>
</evidence>
<dbReference type="GO" id="GO:0006298">
    <property type="term" value="P:mismatch repair"/>
    <property type="evidence" value="ECO:0007669"/>
    <property type="project" value="TreeGrafter"/>
</dbReference>
<keyword evidence="5" id="KW-0949">S-adenosyl-L-methionine</keyword>
<dbReference type="GO" id="GO:1904047">
    <property type="term" value="F:S-adenosyl-L-methionine binding"/>
    <property type="evidence" value="ECO:0007669"/>
    <property type="project" value="TreeGrafter"/>
</dbReference>
<keyword evidence="3 7" id="KW-0489">Methyltransferase</keyword>
<dbReference type="Gene3D" id="3.40.50.150">
    <property type="entry name" value="Vaccinia Virus protein VP39"/>
    <property type="match status" value="1"/>
</dbReference>
<organism evidence="7">
    <name type="scientific">Mantoniella tinhauana virus 1</name>
    <dbReference type="NCBI Taxonomy" id="3111543"/>
    <lineage>
        <taxon>Viruses</taxon>
    </lineage>
</organism>
<name>A0AB38ZM41_9VIRU</name>
<dbReference type="InterPro" id="IPR012327">
    <property type="entry name" value="MeTrfase_D12"/>
</dbReference>
<dbReference type="GO" id="GO:0032259">
    <property type="term" value="P:methylation"/>
    <property type="evidence" value="ECO:0007669"/>
    <property type="project" value="UniProtKB-KW"/>
</dbReference>
<dbReference type="GO" id="GO:0009307">
    <property type="term" value="P:DNA restriction-modification system"/>
    <property type="evidence" value="ECO:0007669"/>
    <property type="project" value="InterPro"/>
</dbReference>
<reference evidence="7" key="1">
    <citation type="submission" date="2024-01" db="EMBL/GenBank/DDBJ databases">
        <title>Genomic and biogeographic characterisation of Mantoniella tinhauana virus 1, the first discovered Mantoniella-infecting prasinovirus.</title>
        <authorList>
            <person name="Rey Redondo E."/>
            <person name="Yung C.C.M."/>
        </authorList>
    </citation>
    <scope>NUCLEOTIDE SEQUENCE</scope>
    <source>
        <strain evidence="7">Lau Fau Shan</strain>
    </source>
</reference>
<dbReference type="NCBIfam" id="TIGR00571">
    <property type="entry name" value="dam"/>
    <property type="match status" value="1"/>
</dbReference>